<evidence type="ECO:0000259" key="3">
    <source>
        <dbReference type="Pfam" id="PF13518"/>
    </source>
</evidence>
<accession>A0ABY8QVU3</accession>
<dbReference type="PANTHER" id="PTHR33795">
    <property type="entry name" value="INSERTION ELEMENT IS150 PROTEIN INSJ"/>
    <property type="match status" value="1"/>
</dbReference>
<evidence type="ECO:0000256" key="1">
    <source>
        <dbReference type="ARBA" id="ARBA00038232"/>
    </source>
</evidence>
<proteinExistence type="inferred from homology"/>
<dbReference type="PANTHER" id="PTHR33795:SF1">
    <property type="entry name" value="INSERTION ELEMENT IS150 PROTEIN INSJ"/>
    <property type="match status" value="1"/>
</dbReference>
<dbReference type="RefSeq" id="WP_349639329.1">
    <property type="nucleotide sequence ID" value="NZ_CP090958.1"/>
</dbReference>
<dbReference type="Proteomes" id="UP001209083">
    <property type="component" value="Chromosome"/>
</dbReference>
<gene>
    <name evidence="4" type="ORF">LWF01_01810</name>
</gene>
<name>A0ABY8QVU3_9MICO</name>
<dbReference type="InterPro" id="IPR036388">
    <property type="entry name" value="WH-like_DNA-bd_sf"/>
</dbReference>
<dbReference type="InterPro" id="IPR055247">
    <property type="entry name" value="InsJ-like_HTH"/>
</dbReference>
<feature type="domain" description="Insertion element IS150 protein InsJ-like helix-turn-helix" evidence="3">
    <location>
        <begin position="51"/>
        <end position="101"/>
    </location>
</feature>
<sequence length="145" mass="16804">MLFEAEWSWGAAARHLGVRENPVHRLYDRWRVRGSGALVTKPTKRSFSFEFKLDVVRRFLAGETKVALAREFDLSSPKLIETWARKYRNEGEEALRPSSPGKSVETDSAPSESTEVVRMRRENERLRAEVAYLGKLRALRAQERR</sequence>
<protein>
    <submittedName>
        <fullName evidence="4">Transposase</fullName>
    </submittedName>
</protein>
<keyword evidence="5" id="KW-1185">Reference proteome</keyword>
<organism evidence="4 5">
    <name type="scientific">Saxibacter everestensis</name>
    <dbReference type="NCBI Taxonomy" id="2909229"/>
    <lineage>
        <taxon>Bacteria</taxon>
        <taxon>Bacillati</taxon>
        <taxon>Actinomycetota</taxon>
        <taxon>Actinomycetes</taxon>
        <taxon>Micrococcales</taxon>
        <taxon>Brevibacteriaceae</taxon>
        <taxon>Saxibacter</taxon>
    </lineage>
</organism>
<evidence type="ECO:0000313" key="5">
    <source>
        <dbReference type="Proteomes" id="UP001209083"/>
    </source>
</evidence>
<reference evidence="4 5" key="1">
    <citation type="submission" date="2023-05" db="EMBL/GenBank/DDBJ databases">
        <title>Lithophilousrod everest ZFBP1038 complete genpme.</title>
        <authorList>
            <person name="Tian M."/>
        </authorList>
    </citation>
    <scope>NUCLEOTIDE SEQUENCE [LARGE SCALE GENOMIC DNA]</scope>
    <source>
        <strain evidence="4 5">ZFBP1038</strain>
    </source>
</reference>
<dbReference type="SUPFAM" id="SSF46689">
    <property type="entry name" value="Homeodomain-like"/>
    <property type="match status" value="1"/>
</dbReference>
<dbReference type="Pfam" id="PF13518">
    <property type="entry name" value="HTH_28"/>
    <property type="match status" value="1"/>
</dbReference>
<dbReference type="InterPro" id="IPR052057">
    <property type="entry name" value="IS150/IS1296_orfA-like"/>
</dbReference>
<feature type="region of interest" description="Disordered" evidence="2">
    <location>
        <begin position="91"/>
        <end position="120"/>
    </location>
</feature>
<dbReference type="InterPro" id="IPR009057">
    <property type="entry name" value="Homeodomain-like_sf"/>
</dbReference>
<dbReference type="EMBL" id="CP090958">
    <property type="protein sequence ID" value="WGW12526.1"/>
    <property type="molecule type" value="Genomic_DNA"/>
</dbReference>
<evidence type="ECO:0000313" key="4">
    <source>
        <dbReference type="EMBL" id="WGW12526.1"/>
    </source>
</evidence>
<comment type="similarity">
    <text evidence="1">Belongs to the IS150/IS1296 orfA family.</text>
</comment>
<evidence type="ECO:0000256" key="2">
    <source>
        <dbReference type="SAM" id="MobiDB-lite"/>
    </source>
</evidence>
<dbReference type="Gene3D" id="1.10.10.10">
    <property type="entry name" value="Winged helix-like DNA-binding domain superfamily/Winged helix DNA-binding domain"/>
    <property type="match status" value="1"/>
</dbReference>